<dbReference type="EMBL" id="JAGSOH010000198">
    <property type="protein sequence ID" value="MBR7831217.1"/>
    <property type="molecule type" value="Genomic_DNA"/>
</dbReference>
<dbReference type="AlphaFoldDB" id="A0A941EIM1"/>
<proteinExistence type="predicted"/>
<feature type="region of interest" description="Disordered" evidence="1">
    <location>
        <begin position="84"/>
        <end position="151"/>
    </location>
</feature>
<accession>A0A941EIM1</accession>
<keyword evidence="3" id="KW-1185">Reference proteome</keyword>
<dbReference type="RefSeq" id="WP_212522332.1">
    <property type="nucleotide sequence ID" value="NZ_JAGSOH010000198.1"/>
</dbReference>
<dbReference type="Proteomes" id="UP000676325">
    <property type="component" value="Unassembled WGS sequence"/>
</dbReference>
<sequence length="151" mass="16002">MTSLIGFTNAHGYVRARRLRRDADPEQTVEELADILVYRCGANFRRARRLLGVGHWEVLDPAASVTPVRPGEPIAVAGVGEVHEQRAGRERTAAPAGAASTPALPRRANTACSAWPARRTSPASPELTARWRTSTPSSGSAPGTARPDAGG</sequence>
<evidence type="ECO:0000313" key="2">
    <source>
        <dbReference type="EMBL" id="MBR7831217.1"/>
    </source>
</evidence>
<reference evidence="2" key="1">
    <citation type="submission" date="2021-04" db="EMBL/GenBank/DDBJ databases">
        <title>Genome based classification of Actinospica acidithermotolerans sp. nov., an actinobacterium isolated from an Indonesian hot spring.</title>
        <authorList>
            <person name="Kusuma A.B."/>
            <person name="Putra K.E."/>
            <person name="Nafisah S."/>
            <person name="Loh J."/>
            <person name="Nouioui I."/>
            <person name="Goodfellow M."/>
        </authorList>
    </citation>
    <scope>NUCLEOTIDE SEQUENCE</scope>
    <source>
        <strain evidence="2">MGRD01-02</strain>
    </source>
</reference>
<name>A0A941EIM1_9ACTN</name>
<gene>
    <name evidence="2" type="ORF">KDK95_33230</name>
</gene>
<feature type="compositionally biased region" description="Low complexity" evidence="1">
    <location>
        <begin position="93"/>
        <end position="103"/>
    </location>
</feature>
<protein>
    <submittedName>
        <fullName evidence="2">Uncharacterized protein</fullName>
    </submittedName>
</protein>
<feature type="compositionally biased region" description="Low complexity" evidence="1">
    <location>
        <begin position="133"/>
        <end position="145"/>
    </location>
</feature>
<evidence type="ECO:0000256" key="1">
    <source>
        <dbReference type="SAM" id="MobiDB-lite"/>
    </source>
</evidence>
<evidence type="ECO:0000313" key="3">
    <source>
        <dbReference type="Proteomes" id="UP000676325"/>
    </source>
</evidence>
<comment type="caution">
    <text evidence="2">The sequence shown here is derived from an EMBL/GenBank/DDBJ whole genome shotgun (WGS) entry which is preliminary data.</text>
</comment>
<organism evidence="2 3">
    <name type="scientific">Actinospica acidithermotolerans</name>
    <dbReference type="NCBI Taxonomy" id="2828514"/>
    <lineage>
        <taxon>Bacteria</taxon>
        <taxon>Bacillati</taxon>
        <taxon>Actinomycetota</taxon>
        <taxon>Actinomycetes</taxon>
        <taxon>Catenulisporales</taxon>
        <taxon>Actinospicaceae</taxon>
        <taxon>Actinospica</taxon>
    </lineage>
</organism>